<reference evidence="2" key="1">
    <citation type="submission" date="2021-06" db="EMBL/GenBank/DDBJ databases">
        <title>Genome Sequence of Mortierella hyaline Strain SCG-10, a Cold-Adapted, Nitrate-Reducing Fungus Isolated from Soil in Minnesota, USA.</title>
        <authorList>
            <person name="Aldossari N."/>
        </authorList>
    </citation>
    <scope>NUCLEOTIDE SEQUENCE</scope>
    <source>
        <strain evidence="2">SCG-10</strain>
    </source>
</reference>
<feature type="compositionally biased region" description="Low complexity" evidence="1">
    <location>
        <begin position="273"/>
        <end position="282"/>
    </location>
</feature>
<sequence length="303" mass="32212">MHPNMEPKVNAQLAKTGTFFQSYIRRGLANLDAEANAASSGGSTASSISGLSGFTGSSASPTVRAREIVDAAARKRESVMSMASSESSGVADPSESYKDRLARLQQMFGYKSESKTPSPVNDHHDTLSRAMDGRNSPSLSLRQQQELDYQQHQLQQQQILAQHSRSRPSSVYQTNLTPSSTTPTATSPYQSHFNLHPEGNNGYSSPLNGGGVGGGGSSMSMGGMSPSTSAPPPSLQSLQESMAAKERAQTVALMKERLARMKTQTLTSSQLALQQFHQQQASGPEQGQGNNGNGHGGSGNQYF</sequence>
<gene>
    <name evidence="2" type="ORF">KI688_008002</name>
</gene>
<feature type="region of interest" description="Disordered" evidence="1">
    <location>
        <begin position="109"/>
        <end position="235"/>
    </location>
</feature>
<feature type="compositionally biased region" description="Low complexity" evidence="1">
    <location>
        <begin position="37"/>
        <end position="52"/>
    </location>
</feature>
<feature type="compositionally biased region" description="Low complexity" evidence="1">
    <location>
        <begin position="177"/>
        <end position="188"/>
    </location>
</feature>
<feature type="region of interest" description="Disordered" evidence="1">
    <location>
        <begin position="273"/>
        <end position="303"/>
    </location>
</feature>
<feature type="region of interest" description="Disordered" evidence="1">
    <location>
        <begin position="37"/>
        <end position="62"/>
    </location>
</feature>
<feature type="compositionally biased region" description="Gly residues" evidence="1">
    <location>
        <begin position="208"/>
        <end position="217"/>
    </location>
</feature>
<dbReference type="OrthoDB" id="10604136at2759"/>
<proteinExistence type="predicted"/>
<dbReference type="EMBL" id="JAHRHY010000003">
    <property type="protein sequence ID" value="KAG9070466.1"/>
    <property type="molecule type" value="Genomic_DNA"/>
</dbReference>
<evidence type="ECO:0000313" key="2">
    <source>
        <dbReference type="EMBL" id="KAG9070466.1"/>
    </source>
</evidence>
<keyword evidence="3" id="KW-1185">Reference proteome</keyword>
<feature type="compositionally biased region" description="Polar residues" evidence="1">
    <location>
        <begin position="167"/>
        <end position="176"/>
    </location>
</feature>
<evidence type="ECO:0000256" key="1">
    <source>
        <dbReference type="SAM" id="MobiDB-lite"/>
    </source>
</evidence>
<evidence type="ECO:0000313" key="3">
    <source>
        <dbReference type="Proteomes" id="UP000707451"/>
    </source>
</evidence>
<feature type="compositionally biased region" description="Low complexity" evidence="1">
    <location>
        <begin position="141"/>
        <end position="162"/>
    </location>
</feature>
<comment type="caution">
    <text evidence="2">The sequence shown here is derived from an EMBL/GenBank/DDBJ whole genome shotgun (WGS) entry which is preliminary data.</text>
</comment>
<accession>A0A9P8BWQ9</accession>
<feature type="compositionally biased region" description="Gly residues" evidence="1">
    <location>
        <begin position="289"/>
        <end position="303"/>
    </location>
</feature>
<protein>
    <submittedName>
        <fullName evidence="2">Uncharacterized protein</fullName>
    </submittedName>
</protein>
<feature type="compositionally biased region" description="Low complexity" evidence="1">
    <location>
        <begin position="218"/>
        <end position="228"/>
    </location>
</feature>
<name>A0A9P8BWQ9_9FUNG</name>
<dbReference type="AlphaFoldDB" id="A0A9P8BWQ9"/>
<dbReference type="Proteomes" id="UP000707451">
    <property type="component" value="Unassembled WGS sequence"/>
</dbReference>
<organism evidence="2 3">
    <name type="scientific">Linnemannia hyalina</name>
    <dbReference type="NCBI Taxonomy" id="64524"/>
    <lineage>
        <taxon>Eukaryota</taxon>
        <taxon>Fungi</taxon>
        <taxon>Fungi incertae sedis</taxon>
        <taxon>Mucoromycota</taxon>
        <taxon>Mortierellomycotina</taxon>
        <taxon>Mortierellomycetes</taxon>
        <taxon>Mortierellales</taxon>
        <taxon>Mortierellaceae</taxon>
        <taxon>Linnemannia</taxon>
    </lineage>
</organism>